<dbReference type="EMBL" id="JAEUBG010001292">
    <property type="protein sequence ID" value="KAH3686610.1"/>
    <property type="molecule type" value="Genomic_DNA"/>
</dbReference>
<accession>A0A9P8QBI6</accession>
<dbReference type="AlphaFoldDB" id="A0A9P8QBI6"/>
<proteinExistence type="predicted"/>
<evidence type="ECO:0000256" key="1">
    <source>
        <dbReference type="SAM" id="Phobius"/>
    </source>
</evidence>
<protein>
    <submittedName>
        <fullName evidence="2">Uncharacterized protein</fullName>
    </submittedName>
</protein>
<evidence type="ECO:0000313" key="2">
    <source>
        <dbReference type="EMBL" id="KAH3686610.1"/>
    </source>
</evidence>
<keyword evidence="3" id="KW-1185">Reference proteome</keyword>
<organism evidence="2 3">
    <name type="scientific">Wickerhamomyces pijperi</name>
    <name type="common">Yeast</name>
    <name type="synonym">Pichia pijperi</name>
    <dbReference type="NCBI Taxonomy" id="599730"/>
    <lineage>
        <taxon>Eukaryota</taxon>
        <taxon>Fungi</taxon>
        <taxon>Dikarya</taxon>
        <taxon>Ascomycota</taxon>
        <taxon>Saccharomycotina</taxon>
        <taxon>Saccharomycetes</taxon>
        <taxon>Phaffomycetales</taxon>
        <taxon>Wickerhamomycetaceae</taxon>
        <taxon>Wickerhamomyces</taxon>
    </lineage>
</organism>
<keyword evidence="1" id="KW-1133">Transmembrane helix</keyword>
<gene>
    <name evidence="2" type="ORF">WICPIJ_002409</name>
</gene>
<sequence length="169" mass="19256">MAEWKDLLCPNFGSGYDITLVVAVVVTGSISRLVDESVSSELDSSCDVVWKSVGCFLYELGLVFILNLFSGSDENKRILFYFLTALIIYLLIPERLHSHQPIKNKHINMNFAIHIQTSAKFRDQEKGHIACPCIYLKLDDLITHHDRSNLSTIFSLNDHAFRYLTISVF</sequence>
<reference evidence="2" key="1">
    <citation type="journal article" date="2021" name="Open Biol.">
        <title>Shared evolutionary footprints suggest mitochondrial oxidative damage underlies multiple complex I losses in fungi.</title>
        <authorList>
            <person name="Schikora-Tamarit M.A."/>
            <person name="Marcet-Houben M."/>
            <person name="Nosek J."/>
            <person name="Gabaldon T."/>
        </authorList>
    </citation>
    <scope>NUCLEOTIDE SEQUENCE</scope>
    <source>
        <strain evidence="2">CBS2887</strain>
    </source>
</reference>
<name>A0A9P8QBI6_WICPI</name>
<feature type="transmembrane region" description="Helical" evidence="1">
    <location>
        <begin position="55"/>
        <end position="72"/>
    </location>
</feature>
<comment type="caution">
    <text evidence="2">The sequence shown here is derived from an EMBL/GenBank/DDBJ whole genome shotgun (WGS) entry which is preliminary data.</text>
</comment>
<feature type="transmembrane region" description="Helical" evidence="1">
    <location>
        <begin position="12"/>
        <end position="34"/>
    </location>
</feature>
<keyword evidence="1" id="KW-0472">Membrane</keyword>
<dbReference type="Proteomes" id="UP000774326">
    <property type="component" value="Unassembled WGS sequence"/>
</dbReference>
<reference evidence="2" key="2">
    <citation type="submission" date="2021-01" db="EMBL/GenBank/DDBJ databases">
        <authorList>
            <person name="Schikora-Tamarit M.A."/>
        </authorList>
    </citation>
    <scope>NUCLEOTIDE SEQUENCE</scope>
    <source>
        <strain evidence="2">CBS2887</strain>
    </source>
</reference>
<feature type="transmembrane region" description="Helical" evidence="1">
    <location>
        <begin position="78"/>
        <end position="96"/>
    </location>
</feature>
<evidence type="ECO:0000313" key="3">
    <source>
        <dbReference type="Proteomes" id="UP000774326"/>
    </source>
</evidence>
<keyword evidence="1" id="KW-0812">Transmembrane</keyword>